<accession>X1JEC7</accession>
<reference evidence="1" key="1">
    <citation type="journal article" date="2014" name="Front. Microbiol.">
        <title>High frequency of phylogenetically diverse reductive dehalogenase-homologous genes in deep subseafloor sedimentary metagenomes.</title>
        <authorList>
            <person name="Kawai M."/>
            <person name="Futagami T."/>
            <person name="Toyoda A."/>
            <person name="Takaki Y."/>
            <person name="Nishi S."/>
            <person name="Hori S."/>
            <person name="Arai W."/>
            <person name="Tsubouchi T."/>
            <person name="Morono Y."/>
            <person name="Uchiyama I."/>
            <person name="Ito T."/>
            <person name="Fujiyama A."/>
            <person name="Inagaki F."/>
            <person name="Takami H."/>
        </authorList>
    </citation>
    <scope>NUCLEOTIDE SEQUENCE</scope>
    <source>
        <strain evidence="1">Expedition CK06-06</strain>
    </source>
</reference>
<name>X1JEC7_9ZZZZ</name>
<comment type="caution">
    <text evidence="1">The sequence shown here is derived from an EMBL/GenBank/DDBJ whole genome shotgun (WGS) entry which is preliminary data.</text>
</comment>
<dbReference type="AlphaFoldDB" id="X1JEC7"/>
<evidence type="ECO:0000313" key="1">
    <source>
        <dbReference type="EMBL" id="GAH93041.1"/>
    </source>
</evidence>
<protein>
    <submittedName>
        <fullName evidence="1">Uncharacterized protein</fullName>
    </submittedName>
</protein>
<dbReference type="EMBL" id="BARU01046736">
    <property type="protein sequence ID" value="GAH93041.1"/>
    <property type="molecule type" value="Genomic_DNA"/>
</dbReference>
<feature type="non-terminal residue" evidence="1">
    <location>
        <position position="90"/>
    </location>
</feature>
<gene>
    <name evidence="1" type="ORF">S03H2_70361</name>
</gene>
<organism evidence="1">
    <name type="scientific">marine sediment metagenome</name>
    <dbReference type="NCBI Taxonomy" id="412755"/>
    <lineage>
        <taxon>unclassified sequences</taxon>
        <taxon>metagenomes</taxon>
        <taxon>ecological metagenomes</taxon>
    </lineage>
</organism>
<proteinExistence type="predicted"/>
<sequence>MVAPVEAEWKPKVDLVEHAPRATSESNPEVDELITEATALFSTKPSRIIDARDRLNEALSMPMNGRQRAFVKKKLSGLANKWLFSRTIFE</sequence>